<dbReference type="Pfam" id="PF01750">
    <property type="entry name" value="HycI"/>
    <property type="match status" value="1"/>
</dbReference>
<dbReference type="GO" id="GO:0004175">
    <property type="term" value="F:endopeptidase activity"/>
    <property type="evidence" value="ECO:0007669"/>
    <property type="project" value="TreeGrafter"/>
</dbReference>
<dbReference type="CDD" id="cd06067">
    <property type="entry name" value="H2MP_MemB-H2evol"/>
    <property type="match status" value="1"/>
</dbReference>
<dbReference type="InterPro" id="IPR004420">
    <property type="entry name" value="Pept_A31_hyd_mat_HycI"/>
</dbReference>
<dbReference type="RefSeq" id="WP_245696698.1">
    <property type="nucleotide sequence ID" value="NZ_FNDD01000017.1"/>
</dbReference>
<gene>
    <name evidence="1" type="ORF">SAMN04488136_11734</name>
</gene>
<dbReference type="PANTHER" id="PTHR30302:SF4">
    <property type="entry name" value="HYDROGENASE 3 MATURATION PROTEASE"/>
    <property type="match status" value="1"/>
</dbReference>
<organism evidence="1 2">
    <name type="scientific">Vibrio xiamenensis</name>
    <dbReference type="NCBI Taxonomy" id="861298"/>
    <lineage>
        <taxon>Bacteria</taxon>
        <taxon>Pseudomonadati</taxon>
        <taxon>Pseudomonadota</taxon>
        <taxon>Gammaproteobacteria</taxon>
        <taxon>Vibrionales</taxon>
        <taxon>Vibrionaceae</taxon>
        <taxon>Vibrio</taxon>
    </lineage>
</organism>
<dbReference type="STRING" id="861298.SAMN04488136_11734"/>
<accession>A0A1G8CR29</accession>
<dbReference type="InterPro" id="IPR000671">
    <property type="entry name" value="Peptidase_A31"/>
</dbReference>
<dbReference type="AlphaFoldDB" id="A0A1G8CR29"/>
<name>A0A1G8CR29_9VIBR</name>
<dbReference type="SUPFAM" id="SSF53163">
    <property type="entry name" value="HybD-like"/>
    <property type="match status" value="1"/>
</dbReference>
<dbReference type="NCBIfam" id="TIGR00142">
    <property type="entry name" value="hycI"/>
    <property type="match status" value="1"/>
</dbReference>
<dbReference type="Gene3D" id="3.40.50.1450">
    <property type="entry name" value="HybD-like"/>
    <property type="match status" value="1"/>
</dbReference>
<evidence type="ECO:0000313" key="2">
    <source>
        <dbReference type="Proteomes" id="UP000198854"/>
    </source>
</evidence>
<keyword evidence="2" id="KW-1185">Reference proteome</keyword>
<evidence type="ECO:0000313" key="1">
    <source>
        <dbReference type="EMBL" id="SDH47945.1"/>
    </source>
</evidence>
<dbReference type="InterPro" id="IPR023430">
    <property type="entry name" value="Pept_HybD-like_dom_sf"/>
</dbReference>
<keyword evidence="1" id="KW-0645">Protease</keyword>
<protein>
    <submittedName>
        <fullName evidence="1">Hydrogenase 3 maturation protease</fullName>
    </submittedName>
</protein>
<dbReference type="GO" id="GO:0008047">
    <property type="term" value="F:enzyme activator activity"/>
    <property type="evidence" value="ECO:0007669"/>
    <property type="project" value="InterPro"/>
</dbReference>
<sequence>MSRPKSASQRIAKLDCLSFNAGYGHDANTLSTNTLEIKLEPNDLSNSQIDLDAKGMASPFSDPMLMQDLSLDELTMAGIHNSIEPSKASIKRLDERKLPEQIDKIVLTVGNSMMGDDGAGPKLADKLIEQPLDGWQVLDGGGLPEDSLHILRRLNPKMLVLVDAADMGEAPGCVRVIDPQTIASMFIMSTHSLPLNFLIDELKSFIDRVEFIGIQPRDVAFSAPMTSQVRQGIEDIYHGLATLELGSPMPKHWLN</sequence>
<reference evidence="1 2" key="1">
    <citation type="submission" date="2016-10" db="EMBL/GenBank/DDBJ databases">
        <authorList>
            <person name="de Groot N.N."/>
        </authorList>
    </citation>
    <scope>NUCLEOTIDE SEQUENCE [LARGE SCALE GENOMIC DNA]</scope>
    <source>
        <strain evidence="1 2">CGMCC 1.10228</strain>
    </source>
</reference>
<proteinExistence type="predicted"/>
<dbReference type="GO" id="GO:0016485">
    <property type="term" value="P:protein processing"/>
    <property type="evidence" value="ECO:0007669"/>
    <property type="project" value="TreeGrafter"/>
</dbReference>
<dbReference type="NCBIfam" id="TIGR00072">
    <property type="entry name" value="hydrog_prot"/>
    <property type="match status" value="1"/>
</dbReference>
<dbReference type="PRINTS" id="PR00446">
    <property type="entry name" value="HYDRGNUPTAKE"/>
</dbReference>
<keyword evidence="1" id="KW-0378">Hydrolase</keyword>
<dbReference type="EMBL" id="FNDD01000017">
    <property type="protein sequence ID" value="SDH47945.1"/>
    <property type="molecule type" value="Genomic_DNA"/>
</dbReference>
<dbReference type="PANTHER" id="PTHR30302">
    <property type="entry name" value="HYDROGENASE 1 MATURATION PROTEASE"/>
    <property type="match status" value="1"/>
</dbReference>
<dbReference type="Proteomes" id="UP000198854">
    <property type="component" value="Unassembled WGS sequence"/>
</dbReference>